<accession>A0A3M7PD21</accession>
<protein>
    <submittedName>
        <fullName evidence="2">Uncharacterized protein</fullName>
    </submittedName>
</protein>
<feature type="non-terminal residue" evidence="2">
    <location>
        <position position="73"/>
    </location>
</feature>
<reference evidence="2 3" key="1">
    <citation type="journal article" date="2018" name="Sci. Rep.">
        <title>Genomic signatures of local adaptation to the degree of environmental predictability in rotifers.</title>
        <authorList>
            <person name="Franch-Gras L."/>
            <person name="Hahn C."/>
            <person name="Garcia-Roger E.M."/>
            <person name="Carmona M.J."/>
            <person name="Serra M."/>
            <person name="Gomez A."/>
        </authorList>
    </citation>
    <scope>NUCLEOTIDE SEQUENCE [LARGE SCALE GENOMIC DNA]</scope>
    <source>
        <strain evidence="2">HYR1</strain>
    </source>
</reference>
<feature type="coiled-coil region" evidence="1">
    <location>
        <begin position="5"/>
        <end position="32"/>
    </location>
</feature>
<gene>
    <name evidence="2" type="ORF">BpHYR1_035868</name>
</gene>
<name>A0A3M7PD21_BRAPC</name>
<comment type="caution">
    <text evidence="2">The sequence shown here is derived from an EMBL/GenBank/DDBJ whole genome shotgun (WGS) entry which is preliminary data.</text>
</comment>
<dbReference type="EMBL" id="REGN01011807">
    <property type="protein sequence ID" value="RMZ96889.1"/>
    <property type="molecule type" value="Genomic_DNA"/>
</dbReference>
<sequence length="73" mass="8725">MCVKINKLKLKIKKLEKKIKKFGLAMKILLREYKKKQENAQFNMHGNEYISDRTYPSSHLMATDNEQLNARRQ</sequence>
<keyword evidence="1" id="KW-0175">Coiled coil</keyword>
<dbReference type="Proteomes" id="UP000276133">
    <property type="component" value="Unassembled WGS sequence"/>
</dbReference>
<proteinExistence type="predicted"/>
<keyword evidence="3" id="KW-1185">Reference proteome</keyword>
<organism evidence="2 3">
    <name type="scientific">Brachionus plicatilis</name>
    <name type="common">Marine rotifer</name>
    <name type="synonym">Brachionus muelleri</name>
    <dbReference type="NCBI Taxonomy" id="10195"/>
    <lineage>
        <taxon>Eukaryota</taxon>
        <taxon>Metazoa</taxon>
        <taxon>Spiralia</taxon>
        <taxon>Gnathifera</taxon>
        <taxon>Rotifera</taxon>
        <taxon>Eurotatoria</taxon>
        <taxon>Monogononta</taxon>
        <taxon>Pseudotrocha</taxon>
        <taxon>Ploima</taxon>
        <taxon>Brachionidae</taxon>
        <taxon>Brachionus</taxon>
    </lineage>
</organism>
<evidence type="ECO:0000313" key="2">
    <source>
        <dbReference type="EMBL" id="RMZ96889.1"/>
    </source>
</evidence>
<evidence type="ECO:0000313" key="3">
    <source>
        <dbReference type="Proteomes" id="UP000276133"/>
    </source>
</evidence>
<evidence type="ECO:0000256" key="1">
    <source>
        <dbReference type="SAM" id="Coils"/>
    </source>
</evidence>
<dbReference type="AlphaFoldDB" id="A0A3M7PD21"/>